<dbReference type="GO" id="GO:0003887">
    <property type="term" value="F:DNA-directed DNA polymerase activity"/>
    <property type="evidence" value="ECO:0007669"/>
    <property type="project" value="UniProtKB-EC"/>
</dbReference>
<proteinExistence type="predicted"/>
<dbReference type="GO" id="GO:0006264">
    <property type="term" value="P:mitochondrial DNA replication"/>
    <property type="evidence" value="ECO:0007669"/>
    <property type="project" value="TreeGrafter"/>
</dbReference>
<dbReference type="RefSeq" id="XP_005793288.1">
    <property type="nucleotide sequence ID" value="XM_005793231.1"/>
</dbReference>
<dbReference type="PANTHER" id="PTHR31399:SF0">
    <property type="entry name" value="DNA-DIRECTED PRIMASE_POLYMERASE PROTEIN"/>
    <property type="match status" value="1"/>
</dbReference>
<evidence type="ECO:0000313" key="6">
    <source>
        <dbReference type="Proteomes" id="UP000013827"/>
    </source>
</evidence>
<organism evidence="5 6">
    <name type="scientific">Emiliania huxleyi (strain CCMP1516)</name>
    <dbReference type="NCBI Taxonomy" id="280463"/>
    <lineage>
        <taxon>Eukaryota</taxon>
        <taxon>Haptista</taxon>
        <taxon>Haptophyta</taxon>
        <taxon>Prymnesiophyceae</taxon>
        <taxon>Isochrysidales</taxon>
        <taxon>Noelaerhabdaceae</taxon>
        <taxon>Emiliania</taxon>
    </lineage>
</organism>
<dbReference type="HOGENOM" id="CLU_1762197_0_0_1"/>
<dbReference type="InterPro" id="IPR044917">
    <property type="entry name" value="PRIMPOL"/>
</dbReference>
<protein>
    <recommendedName>
        <fullName evidence="1">DNA-directed primase/polymerase protein</fullName>
        <ecNumber evidence="3">2.7.7.102</ecNumber>
    </recommendedName>
</protein>
<dbReference type="Proteomes" id="UP000013827">
    <property type="component" value="Unassembled WGS sequence"/>
</dbReference>
<evidence type="ECO:0000313" key="5">
    <source>
        <dbReference type="EnsemblProtists" id="EOD40859"/>
    </source>
</evidence>
<comment type="catalytic activity">
    <reaction evidence="2">
        <text>ssDNA + n NTP = ssDNA/pppN(pN)n-1 hybrid + (n-1) diphosphate.</text>
        <dbReference type="EC" id="2.7.7.102"/>
    </reaction>
</comment>
<evidence type="ECO:0000256" key="2">
    <source>
        <dbReference type="ARBA" id="ARBA00044677"/>
    </source>
</evidence>
<dbReference type="GO" id="GO:0005759">
    <property type="term" value="C:mitochondrial matrix"/>
    <property type="evidence" value="ECO:0007669"/>
    <property type="project" value="TreeGrafter"/>
</dbReference>
<dbReference type="EC" id="2.7.7.102" evidence="3"/>
<dbReference type="GO" id="GO:0003682">
    <property type="term" value="F:chromatin binding"/>
    <property type="evidence" value="ECO:0007669"/>
    <property type="project" value="TreeGrafter"/>
</dbReference>
<dbReference type="PANTHER" id="PTHR31399">
    <property type="entry name" value="DNA-DIRECTED PRIMASE / POLYMERASE PROTEIN"/>
    <property type="match status" value="1"/>
</dbReference>
<reference evidence="5" key="2">
    <citation type="submission" date="2024-10" db="UniProtKB">
        <authorList>
            <consortium name="EnsemblProtists"/>
        </authorList>
    </citation>
    <scope>IDENTIFICATION</scope>
</reference>
<name>A0A0D3KYM4_EMIH1</name>
<evidence type="ECO:0000256" key="1">
    <source>
        <dbReference type="ARBA" id="ARBA00026139"/>
    </source>
</evidence>
<dbReference type="AlphaFoldDB" id="A0A0D3KYM4"/>
<accession>A0A0D3KYM4</accession>
<reference evidence="6" key="1">
    <citation type="journal article" date="2013" name="Nature">
        <title>Pan genome of the phytoplankton Emiliania underpins its global distribution.</title>
        <authorList>
            <person name="Read B.A."/>
            <person name="Kegel J."/>
            <person name="Klute M.J."/>
            <person name="Kuo A."/>
            <person name="Lefebvre S.C."/>
            <person name="Maumus F."/>
            <person name="Mayer C."/>
            <person name="Miller J."/>
            <person name="Monier A."/>
            <person name="Salamov A."/>
            <person name="Young J."/>
            <person name="Aguilar M."/>
            <person name="Claverie J.M."/>
            <person name="Frickenhaus S."/>
            <person name="Gonzalez K."/>
            <person name="Herman E.K."/>
            <person name="Lin Y.C."/>
            <person name="Napier J."/>
            <person name="Ogata H."/>
            <person name="Sarno A.F."/>
            <person name="Shmutz J."/>
            <person name="Schroeder D."/>
            <person name="de Vargas C."/>
            <person name="Verret F."/>
            <person name="von Dassow P."/>
            <person name="Valentin K."/>
            <person name="Van de Peer Y."/>
            <person name="Wheeler G."/>
            <person name="Dacks J.B."/>
            <person name="Delwiche C.F."/>
            <person name="Dyhrman S.T."/>
            <person name="Glockner G."/>
            <person name="John U."/>
            <person name="Richards T."/>
            <person name="Worden A.Z."/>
            <person name="Zhang X."/>
            <person name="Grigoriev I.V."/>
            <person name="Allen A.E."/>
            <person name="Bidle K."/>
            <person name="Borodovsky M."/>
            <person name="Bowler C."/>
            <person name="Brownlee C."/>
            <person name="Cock J.M."/>
            <person name="Elias M."/>
            <person name="Gladyshev V.N."/>
            <person name="Groth M."/>
            <person name="Guda C."/>
            <person name="Hadaegh A."/>
            <person name="Iglesias-Rodriguez M.D."/>
            <person name="Jenkins J."/>
            <person name="Jones B.M."/>
            <person name="Lawson T."/>
            <person name="Leese F."/>
            <person name="Lindquist E."/>
            <person name="Lobanov A."/>
            <person name="Lomsadze A."/>
            <person name="Malik S.B."/>
            <person name="Marsh M.E."/>
            <person name="Mackinder L."/>
            <person name="Mock T."/>
            <person name="Mueller-Roeber B."/>
            <person name="Pagarete A."/>
            <person name="Parker M."/>
            <person name="Probert I."/>
            <person name="Quesneville H."/>
            <person name="Raines C."/>
            <person name="Rensing S.A."/>
            <person name="Riano-Pachon D.M."/>
            <person name="Richier S."/>
            <person name="Rokitta S."/>
            <person name="Shiraiwa Y."/>
            <person name="Soanes D.M."/>
            <person name="van der Giezen M."/>
            <person name="Wahlund T.M."/>
            <person name="Williams B."/>
            <person name="Wilson W."/>
            <person name="Wolfe G."/>
            <person name="Wurch L.L."/>
        </authorList>
    </citation>
    <scope>NUCLEOTIDE SEQUENCE</scope>
</reference>
<dbReference type="GO" id="GO:0031297">
    <property type="term" value="P:replication fork processing"/>
    <property type="evidence" value="ECO:0007669"/>
    <property type="project" value="TreeGrafter"/>
</dbReference>
<dbReference type="GO" id="GO:0009411">
    <property type="term" value="P:response to UV"/>
    <property type="evidence" value="ECO:0007669"/>
    <property type="project" value="TreeGrafter"/>
</dbReference>
<dbReference type="GO" id="GO:0005634">
    <property type="term" value="C:nucleus"/>
    <property type="evidence" value="ECO:0007669"/>
    <property type="project" value="TreeGrafter"/>
</dbReference>
<dbReference type="PaxDb" id="2903-EOD40859"/>
<dbReference type="KEGG" id="ehx:EMIHUDRAFT_222234"/>
<keyword evidence="6" id="KW-1185">Reference proteome</keyword>
<evidence type="ECO:0000256" key="3">
    <source>
        <dbReference type="ARBA" id="ARBA00044768"/>
    </source>
</evidence>
<dbReference type="GeneID" id="17286129"/>
<sequence length="148" mass="15937">MPGLSAFMLSAWAAKSGMPAAARKWSLEPAASRFTLTLAPSNRWCAHVGRQHRSNGTLLVASLARGTFQQRCFDADCREQGFRGSDELPIPLGVLQAASTALVTPSTATPELDLANDWDEGEGWSLQALAQLDAAEEKARRQLEGRVA</sequence>
<evidence type="ECO:0000256" key="4">
    <source>
        <dbReference type="ARBA" id="ARBA00047303"/>
    </source>
</evidence>
<dbReference type="GO" id="GO:0042276">
    <property type="term" value="P:error-prone translesion synthesis"/>
    <property type="evidence" value="ECO:0007669"/>
    <property type="project" value="InterPro"/>
</dbReference>
<dbReference type="Pfam" id="PF03121">
    <property type="entry name" value="Herpes_UL52"/>
    <property type="match status" value="1"/>
</dbReference>
<dbReference type="EnsemblProtists" id="EOD40859">
    <property type="protein sequence ID" value="EOD40859"/>
    <property type="gene ID" value="EMIHUDRAFT_222234"/>
</dbReference>
<comment type="catalytic activity">
    <reaction evidence="4">
        <text>DNA(n) + a 2'-deoxyribonucleoside 5'-triphosphate = DNA(n+1) + diphosphate</text>
        <dbReference type="Rhea" id="RHEA:22508"/>
        <dbReference type="Rhea" id="RHEA-COMP:17339"/>
        <dbReference type="Rhea" id="RHEA-COMP:17340"/>
        <dbReference type="ChEBI" id="CHEBI:33019"/>
        <dbReference type="ChEBI" id="CHEBI:61560"/>
        <dbReference type="ChEBI" id="CHEBI:173112"/>
        <dbReference type="EC" id="2.7.7.7"/>
    </reaction>
    <physiologicalReaction direction="left-to-right" evidence="4">
        <dbReference type="Rhea" id="RHEA:22509"/>
    </physiologicalReaction>
</comment>